<reference evidence="2" key="1">
    <citation type="submission" date="2023-03" db="EMBL/GenBank/DDBJ databases">
        <title>Actinoallomurus iriomotensis NBRC 103681.</title>
        <authorList>
            <person name="Ichikawa N."/>
            <person name="Sato H."/>
            <person name="Tonouchi N."/>
        </authorList>
    </citation>
    <scope>NUCLEOTIDE SEQUENCE</scope>
    <source>
        <strain evidence="2">NBRC 103681</strain>
    </source>
</reference>
<evidence type="ECO:0000313" key="3">
    <source>
        <dbReference type="Proteomes" id="UP001165135"/>
    </source>
</evidence>
<dbReference type="AlphaFoldDB" id="A0A9W6VSF6"/>
<protein>
    <submittedName>
        <fullName evidence="2">Extradiol dioxygenase</fullName>
    </submittedName>
</protein>
<sequence>MELTQVRLIVSDFKACFRFYRDVLGLKPQFDDDSGPYAKFSPDEGSAGIALHDRASLEEAVPGLAAAAGDRALVVLKVDDVDRYAASLAERGVTLLAEPSVMWERLRVAYLRDPEGNLIELQQWLAGR</sequence>
<dbReference type="Gene3D" id="3.10.180.10">
    <property type="entry name" value="2,3-Dihydroxybiphenyl 1,2-Dioxygenase, domain 1"/>
    <property type="match status" value="1"/>
</dbReference>
<dbReference type="Pfam" id="PF00903">
    <property type="entry name" value="Glyoxalase"/>
    <property type="match status" value="1"/>
</dbReference>
<dbReference type="EMBL" id="BSTJ01000006">
    <property type="protein sequence ID" value="GLY76566.1"/>
    <property type="molecule type" value="Genomic_DNA"/>
</dbReference>
<dbReference type="InterPro" id="IPR050383">
    <property type="entry name" value="GlyoxalaseI/FosfomycinResist"/>
</dbReference>
<dbReference type="CDD" id="cd07264">
    <property type="entry name" value="VOC_like"/>
    <property type="match status" value="1"/>
</dbReference>
<dbReference type="RefSeq" id="WP_285625092.1">
    <property type="nucleotide sequence ID" value="NZ_BSTJ01000006.1"/>
</dbReference>
<comment type="caution">
    <text evidence="2">The sequence shown here is derived from an EMBL/GenBank/DDBJ whole genome shotgun (WGS) entry which is preliminary data.</text>
</comment>
<dbReference type="PANTHER" id="PTHR21366:SF22">
    <property type="entry name" value="VOC DOMAIN-CONTAINING PROTEIN"/>
    <property type="match status" value="1"/>
</dbReference>
<dbReference type="InterPro" id="IPR029068">
    <property type="entry name" value="Glyas_Bleomycin-R_OHBP_Dase"/>
</dbReference>
<dbReference type="SUPFAM" id="SSF54593">
    <property type="entry name" value="Glyoxalase/Bleomycin resistance protein/Dihydroxybiphenyl dioxygenase"/>
    <property type="match status" value="1"/>
</dbReference>
<gene>
    <name evidence="2" type="ORF">Airi01_048330</name>
</gene>
<dbReference type="InterPro" id="IPR004360">
    <property type="entry name" value="Glyas_Fos-R_dOase_dom"/>
</dbReference>
<dbReference type="InterPro" id="IPR037523">
    <property type="entry name" value="VOC_core"/>
</dbReference>
<evidence type="ECO:0000259" key="1">
    <source>
        <dbReference type="PROSITE" id="PS51819"/>
    </source>
</evidence>
<keyword evidence="2" id="KW-0560">Oxidoreductase</keyword>
<dbReference type="PANTHER" id="PTHR21366">
    <property type="entry name" value="GLYOXALASE FAMILY PROTEIN"/>
    <property type="match status" value="1"/>
</dbReference>
<dbReference type="Proteomes" id="UP001165135">
    <property type="component" value="Unassembled WGS sequence"/>
</dbReference>
<evidence type="ECO:0000313" key="2">
    <source>
        <dbReference type="EMBL" id="GLY76566.1"/>
    </source>
</evidence>
<keyword evidence="2" id="KW-0223">Dioxygenase</keyword>
<proteinExistence type="predicted"/>
<dbReference type="GO" id="GO:0051213">
    <property type="term" value="F:dioxygenase activity"/>
    <property type="evidence" value="ECO:0007669"/>
    <property type="project" value="UniProtKB-KW"/>
</dbReference>
<feature type="domain" description="VOC" evidence="1">
    <location>
        <begin position="2"/>
        <end position="124"/>
    </location>
</feature>
<accession>A0A9W6VSF6</accession>
<organism evidence="2 3">
    <name type="scientific">Actinoallomurus iriomotensis</name>
    <dbReference type="NCBI Taxonomy" id="478107"/>
    <lineage>
        <taxon>Bacteria</taxon>
        <taxon>Bacillati</taxon>
        <taxon>Actinomycetota</taxon>
        <taxon>Actinomycetes</taxon>
        <taxon>Streptosporangiales</taxon>
        <taxon>Thermomonosporaceae</taxon>
        <taxon>Actinoallomurus</taxon>
    </lineage>
</organism>
<name>A0A9W6VSF6_9ACTN</name>
<dbReference type="PROSITE" id="PS51819">
    <property type="entry name" value="VOC"/>
    <property type="match status" value="1"/>
</dbReference>